<dbReference type="EMBL" id="CP157743">
    <property type="protein sequence ID" value="XBS20738.1"/>
    <property type="molecule type" value="Genomic_DNA"/>
</dbReference>
<evidence type="ECO:0000256" key="2">
    <source>
        <dbReference type="SAM" id="Phobius"/>
    </source>
</evidence>
<keyword evidence="2" id="KW-0472">Membrane</keyword>
<gene>
    <name evidence="3" type="ORF">Q9L42_000990</name>
</gene>
<feature type="compositionally biased region" description="Basic and acidic residues" evidence="1">
    <location>
        <begin position="179"/>
        <end position="193"/>
    </location>
</feature>
<organism evidence="3 4">
    <name type="scientific">Methylomarinum roseum</name>
    <dbReference type="NCBI Taxonomy" id="3067653"/>
    <lineage>
        <taxon>Bacteria</taxon>
        <taxon>Pseudomonadati</taxon>
        <taxon>Pseudomonadota</taxon>
        <taxon>Gammaproteobacteria</taxon>
        <taxon>Methylococcales</taxon>
        <taxon>Methylococcaceae</taxon>
        <taxon>Methylomarinum</taxon>
    </lineage>
</organism>
<name>A0AAU7NUV0_9GAMM</name>
<accession>A0AAU7NUV0</accession>
<evidence type="ECO:0000256" key="1">
    <source>
        <dbReference type="SAM" id="MobiDB-lite"/>
    </source>
</evidence>
<keyword evidence="4" id="KW-1185">Reference proteome</keyword>
<keyword evidence="2" id="KW-1133">Transmembrane helix</keyword>
<reference evidence="3 4" key="1">
    <citation type="journal article" date="2024" name="Microbiology">
        <title>Methylomarinum rosea sp. nov., a novel halophilic methanotrophic bacterium from the hypersaline Lake Elton.</title>
        <authorList>
            <person name="Suleimanov R.Z."/>
            <person name="Oshkin I.Y."/>
            <person name="Danilova O.V."/>
            <person name="Suzina N.E."/>
            <person name="Dedysh S.N."/>
        </authorList>
    </citation>
    <scope>NUCLEOTIDE SEQUENCE [LARGE SCALE GENOMIC DNA]</scope>
    <source>
        <strain evidence="3 4">Ch1-1</strain>
    </source>
</reference>
<dbReference type="RefSeq" id="WP_305906485.1">
    <property type="nucleotide sequence ID" value="NZ_CP157743.1"/>
</dbReference>
<dbReference type="KEGG" id="mech:Q9L42_000990"/>
<dbReference type="NCBIfam" id="NF033632">
    <property type="entry name" value="SLATT_4"/>
    <property type="match status" value="1"/>
</dbReference>
<protein>
    <submittedName>
        <fullName evidence="3">SLATT domain-containing protein</fullName>
    </submittedName>
</protein>
<feature type="transmembrane region" description="Helical" evidence="2">
    <location>
        <begin position="62"/>
        <end position="85"/>
    </location>
</feature>
<evidence type="ECO:0000313" key="3">
    <source>
        <dbReference type="EMBL" id="XBS20738.1"/>
    </source>
</evidence>
<sequence>MKIEQKTLLQSWRTELMILFQAHYVRSIAIRRLNYLLGVPCILITMLVASYIFFTITHNPDFWVKMMAGMLLLLGAILASLQTFLKYSEQAENHRNASARYQSLHHSIDQLLAFPPDREAELAAWCDKLRDRWDELNLEAPNVNKDEGNPPSSYTSQAPIRYAEQPSVKMENATAAEPTPEKTAKQTKTDKEE</sequence>
<feature type="transmembrane region" description="Helical" evidence="2">
    <location>
        <begin position="35"/>
        <end position="56"/>
    </location>
</feature>
<proteinExistence type="predicted"/>
<dbReference type="AlphaFoldDB" id="A0AAU7NUV0"/>
<feature type="region of interest" description="Disordered" evidence="1">
    <location>
        <begin position="140"/>
        <end position="193"/>
    </location>
</feature>
<keyword evidence="2" id="KW-0812">Transmembrane</keyword>
<dbReference type="Proteomes" id="UP001225378">
    <property type="component" value="Chromosome"/>
</dbReference>
<evidence type="ECO:0000313" key="4">
    <source>
        <dbReference type="Proteomes" id="UP001225378"/>
    </source>
</evidence>